<name>A0ABZ2MBY6_9BACT</name>
<dbReference type="InterPro" id="IPR047057">
    <property type="entry name" value="MerR_fam"/>
</dbReference>
<gene>
    <name evidence="6" type="ORF">LZC94_22695</name>
</gene>
<protein>
    <submittedName>
        <fullName evidence="6">MerR family transcriptional regulator</fullName>
    </submittedName>
</protein>
<keyword evidence="4" id="KW-0804">Transcription</keyword>
<evidence type="ECO:0000256" key="4">
    <source>
        <dbReference type="ARBA" id="ARBA00023163"/>
    </source>
</evidence>
<dbReference type="SMART" id="SM00422">
    <property type="entry name" value="HTH_MERR"/>
    <property type="match status" value="2"/>
</dbReference>
<evidence type="ECO:0000259" key="5">
    <source>
        <dbReference type="PROSITE" id="PS50937"/>
    </source>
</evidence>
<dbReference type="PANTHER" id="PTHR30204">
    <property type="entry name" value="REDOX-CYCLING DRUG-SENSING TRANSCRIPTIONAL ACTIVATOR SOXR"/>
    <property type="match status" value="1"/>
</dbReference>
<dbReference type="InterPro" id="IPR009061">
    <property type="entry name" value="DNA-bd_dom_put_sf"/>
</dbReference>
<evidence type="ECO:0000256" key="1">
    <source>
        <dbReference type="ARBA" id="ARBA00022491"/>
    </source>
</evidence>
<keyword evidence="1" id="KW-0678">Repressor</keyword>
<dbReference type="SUPFAM" id="SSF46955">
    <property type="entry name" value="Putative DNA-binding domain"/>
    <property type="match status" value="2"/>
</dbReference>
<dbReference type="PROSITE" id="PS50937">
    <property type="entry name" value="HTH_MERR_2"/>
    <property type="match status" value="2"/>
</dbReference>
<dbReference type="InterPro" id="IPR000551">
    <property type="entry name" value="MerR-type_HTH_dom"/>
</dbReference>
<dbReference type="Gene3D" id="1.10.1660.10">
    <property type="match status" value="2"/>
</dbReference>
<dbReference type="PANTHER" id="PTHR30204:SF69">
    <property type="entry name" value="MERR-FAMILY TRANSCRIPTIONAL REGULATOR"/>
    <property type="match status" value="1"/>
</dbReference>
<organism evidence="6 7">
    <name type="scientific">Pendulispora albinea</name>
    <dbReference type="NCBI Taxonomy" id="2741071"/>
    <lineage>
        <taxon>Bacteria</taxon>
        <taxon>Pseudomonadati</taxon>
        <taxon>Myxococcota</taxon>
        <taxon>Myxococcia</taxon>
        <taxon>Myxococcales</taxon>
        <taxon>Sorangiineae</taxon>
        <taxon>Pendulisporaceae</taxon>
        <taxon>Pendulispora</taxon>
    </lineage>
</organism>
<evidence type="ECO:0000256" key="3">
    <source>
        <dbReference type="ARBA" id="ARBA00023125"/>
    </source>
</evidence>
<feature type="domain" description="HTH merR-type" evidence="5">
    <location>
        <begin position="144"/>
        <end position="209"/>
    </location>
</feature>
<dbReference type="PRINTS" id="PR00040">
    <property type="entry name" value="HTHMERR"/>
</dbReference>
<accession>A0ABZ2MBY6</accession>
<evidence type="ECO:0000313" key="7">
    <source>
        <dbReference type="Proteomes" id="UP001370348"/>
    </source>
</evidence>
<dbReference type="Proteomes" id="UP001370348">
    <property type="component" value="Chromosome"/>
</dbReference>
<keyword evidence="7" id="KW-1185">Reference proteome</keyword>
<feature type="domain" description="HTH merR-type" evidence="5">
    <location>
        <begin position="7"/>
        <end position="76"/>
    </location>
</feature>
<evidence type="ECO:0000256" key="2">
    <source>
        <dbReference type="ARBA" id="ARBA00023015"/>
    </source>
</evidence>
<evidence type="ECO:0000313" key="6">
    <source>
        <dbReference type="EMBL" id="WXB20020.1"/>
    </source>
</evidence>
<reference evidence="6 7" key="1">
    <citation type="submission" date="2021-12" db="EMBL/GenBank/DDBJ databases">
        <title>Discovery of the Pendulisporaceae a myxobacterial family with distinct sporulation behavior and unique specialized metabolism.</title>
        <authorList>
            <person name="Garcia R."/>
            <person name="Popoff A."/>
            <person name="Bader C.D."/>
            <person name="Loehr J."/>
            <person name="Walesch S."/>
            <person name="Walt C."/>
            <person name="Boldt J."/>
            <person name="Bunk B."/>
            <person name="Haeckl F.J.F.P.J."/>
            <person name="Gunesch A.P."/>
            <person name="Birkelbach J."/>
            <person name="Nuebel U."/>
            <person name="Pietschmann T."/>
            <person name="Bach T."/>
            <person name="Mueller R."/>
        </authorList>
    </citation>
    <scope>NUCLEOTIDE SEQUENCE [LARGE SCALE GENOMIC DNA]</scope>
    <source>
        <strain evidence="6 7">MSr11954</strain>
    </source>
</reference>
<dbReference type="RefSeq" id="WP_394829620.1">
    <property type="nucleotide sequence ID" value="NZ_CP089984.1"/>
</dbReference>
<keyword evidence="2" id="KW-0805">Transcription regulation</keyword>
<proteinExistence type="predicted"/>
<keyword evidence="3" id="KW-0238">DNA-binding</keyword>
<dbReference type="EMBL" id="CP089984">
    <property type="protein sequence ID" value="WXB20020.1"/>
    <property type="molecule type" value="Genomic_DNA"/>
</dbReference>
<dbReference type="Pfam" id="PF13411">
    <property type="entry name" value="MerR_1"/>
    <property type="match status" value="2"/>
</dbReference>
<sequence>MRASDGLASIGDVAERFQLRTSALRFYEEKGLVTPATRQNGRRLYGPASVRRVGLIRMWQQHGLLSLDDIGTLFVPAVPRTRWRGVLETRASVLDEELRVIRTACEYLRYFLTCTSDNPLKTCPYIRRDLDEMFGFQGEGPCIIGALARRYDVRTSTIRYYEDEKLMTSIRVRGRRHYGREELHRLGFIVLCRQFGHLSLDDVAVMLRDDVTHGAWQAVVRGRLAALEQRIARNTGAVRYLEHWLTCPGDDLIGVCPYLARALDDFLEASTPRG</sequence>